<dbReference type="GO" id="GO:0016020">
    <property type="term" value="C:membrane"/>
    <property type="evidence" value="ECO:0007669"/>
    <property type="project" value="InterPro"/>
</dbReference>
<keyword evidence="4" id="KW-1185">Reference proteome</keyword>
<accession>A0A1H7KEN6</accession>
<feature type="transmembrane region" description="Helical" evidence="1">
    <location>
        <begin position="122"/>
        <end position="143"/>
    </location>
</feature>
<dbReference type="PANTHER" id="PTHR34220:SF7">
    <property type="entry name" value="SENSOR HISTIDINE KINASE YPDA"/>
    <property type="match status" value="1"/>
</dbReference>
<feature type="transmembrane region" description="Helical" evidence="1">
    <location>
        <begin position="45"/>
        <end position="65"/>
    </location>
</feature>
<evidence type="ECO:0000256" key="1">
    <source>
        <dbReference type="SAM" id="Phobius"/>
    </source>
</evidence>
<name>A0A1H7KEN6_AQUAM</name>
<evidence type="ECO:0000313" key="3">
    <source>
        <dbReference type="EMBL" id="SEK85269.1"/>
    </source>
</evidence>
<protein>
    <submittedName>
        <fullName evidence="3">Histidine kinase</fullName>
    </submittedName>
</protein>
<keyword evidence="3" id="KW-0808">Transferase</keyword>
<dbReference type="PANTHER" id="PTHR34220">
    <property type="entry name" value="SENSOR HISTIDINE KINASE YPDA"/>
    <property type="match status" value="1"/>
</dbReference>
<dbReference type="OrthoDB" id="9809908at2"/>
<dbReference type="InterPro" id="IPR010559">
    <property type="entry name" value="Sig_transdc_His_kin_internal"/>
</dbReference>
<dbReference type="GO" id="GO:0000155">
    <property type="term" value="F:phosphorelay sensor kinase activity"/>
    <property type="evidence" value="ECO:0007669"/>
    <property type="project" value="InterPro"/>
</dbReference>
<dbReference type="AlphaFoldDB" id="A0A1H7KEN6"/>
<dbReference type="Proteomes" id="UP000198521">
    <property type="component" value="Unassembled WGS sequence"/>
</dbReference>
<dbReference type="STRING" id="1038014.SAMN04487910_1297"/>
<gene>
    <name evidence="3" type="ORF">SAMN04487910_1297</name>
</gene>
<keyword evidence="1" id="KW-0812">Transmembrane</keyword>
<evidence type="ECO:0000259" key="2">
    <source>
        <dbReference type="Pfam" id="PF06580"/>
    </source>
</evidence>
<evidence type="ECO:0000313" key="4">
    <source>
        <dbReference type="Proteomes" id="UP000198521"/>
    </source>
</evidence>
<feature type="transmembrane region" description="Helical" evidence="1">
    <location>
        <begin position="20"/>
        <end position="39"/>
    </location>
</feature>
<keyword evidence="3" id="KW-0418">Kinase</keyword>
<dbReference type="Pfam" id="PF06580">
    <property type="entry name" value="His_kinase"/>
    <property type="match status" value="1"/>
</dbReference>
<keyword evidence="1" id="KW-1133">Transmembrane helix</keyword>
<feature type="domain" description="Signal transduction histidine kinase internal region" evidence="2">
    <location>
        <begin position="166"/>
        <end position="244"/>
    </location>
</feature>
<sequence length="357" mass="41307">MKNNNSFLDRILQNRILSHLLFWCSFLVIFTILGVLDSGTFKPNALTNLAMLPSQIAAAYFLNYYQLPKLLLKKRYFLFFVSIFLSVYFLSAFARFNVVHIVEPFFRENFEQETIKEILLDFIYIFSVYCPAVYTYALIMLAVKAIKTRFEEKHQIELLQKEKATSELKFLKAQIQPHFLFNTLNNLYALTLAKSDLAPKVVLKLSELLDFILYQSDQAFISIEKEIELIQGFIDLESLRYGNALDVSFEKRVDDLNTQIAPLVLLPLIENAFKHGVSSDPKNAKIHIDLLVESATIKFKVFNTKLNDSVKQVTNTKSGIGTSNLKRQLEINYPNKYTLEIDEKRDSYFVELLIDLS</sequence>
<reference evidence="3 4" key="1">
    <citation type="submission" date="2016-10" db="EMBL/GenBank/DDBJ databases">
        <authorList>
            <person name="de Groot N.N."/>
        </authorList>
    </citation>
    <scope>NUCLEOTIDE SEQUENCE [LARGE SCALE GENOMIC DNA]</scope>
    <source>
        <strain evidence="3 4">DSM 25232</strain>
    </source>
</reference>
<dbReference type="RefSeq" id="WP_091406792.1">
    <property type="nucleotide sequence ID" value="NZ_FOAB01000002.1"/>
</dbReference>
<feature type="transmembrane region" description="Helical" evidence="1">
    <location>
        <begin position="77"/>
        <end position="102"/>
    </location>
</feature>
<organism evidence="3 4">
    <name type="scientific">Aquimarina amphilecti</name>
    <dbReference type="NCBI Taxonomy" id="1038014"/>
    <lineage>
        <taxon>Bacteria</taxon>
        <taxon>Pseudomonadati</taxon>
        <taxon>Bacteroidota</taxon>
        <taxon>Flavobacteriia</taxon>
        <taxon>Flavobacteriales</taxon>
        <taxon>Flavobacteriaceae</taxon>
        <taxon>Aquimarina</taxon>
    </lineage>
</organism>
<proteinExistence type="predicted"/>
<dbReference type="EMBL" id="FOAB01000002">
    <property type="protein sequence ID" value="SEK85269.1"/>
    <property type="molecule type" value="Genomic_DNA"/>
</dbReference>
<keyword evidence="1" id="KW-0472">Membrane</keyword>
<dbReference type="InterPro" id="IPR050640">
    <property type="entry name" value="Bact_2-comp_sensor_kinase"/>
</dbReference>